<organism evidence="2 3">
    <name type="scientific">Schizothecium vesticola</name>
    <dbReference type="NCBI Taxonomy" id="314040"/>
    <lineage>
        <taxon>Eukaryota</taxon>
        <taxon>Fungi</taxon>
        <taxon>Dikarya</taxon>
        <taxon>Ascomycota</taxon>
        <taxon>Pezizomycotina</taxon>
        <taxon>Sordariomycetes</taxon>
        <taxon>Sordariomycetidae</taxon>
        <taxon>Sordariales</taxon>
        <taxon>Schizotheciaceae</taxon>
        <taxon>Schizothecium</taxon>
    </lineage>
</organism>
<proteinExistence type="predicted"/>
<feature type="region of interest" description="Disordered" evidence="1">
    <location>
        <begin position="35"/>
        <end position="58"/>
    </location>
</feature>
<accession>A0AA40EVG2</accession>
<evidence type="ECO:0000313" key="2">
    <source>
        <dbReference type="EMBL" id="KAK0746283.1"/>
    </source>
</evidence>
<evidence type="ECO:0000256" key="1">
    <source>
        <dbReference type="SAM" id="MobiDB-lite"/>
    </source>
</evidence>
<name>A0AA40EVG2_9PEZI</name>
<dbReference type="Proteomes" id="UP001172155">
    <property type="component" value="Unassembled WGS sequence"/>
</dbReference>
<comment type="caution">
    <text evidence="2">The sequence shown here is derived from an EMBL/GenBank/DDBJ whole genome shotgun (WGS) entry which is preliminary data.</text>
</comment>
<protein>
    <submittedName>
        <fullName evidence="2">Uncharacterized protein</fullName>
    </submittedName>
</protein>
<dbReference type="EMBL" id="JAUKUD010000004">
    <property type="protein sequence ID" value="KAK0746283.1"/>
    <property type="molecule type" value="Genomic_DNA"/>
</dbReference>
<sequence length="123" mass="12969">MYPVPSPFSRCTKHGWNLMAAIQYLGNHLSLLSPHPSAGKGPPPSLRLGRKLQGPTTTSAVPTAALGVGLEWTLPFRPSIGPMLVALCPLGRQPPGIAQTLPDPGLAGPREGLRTSIPYRCAD</sequence>
<reference evidence="2" key="1">
    <citation type="submission" date="2023-06" db="EMBL/GenBank/DDBJ databases">
        <title>Genome-scale phylogeny and comparative genomics of the fungal order Sordariales.</title>
        <authorList>
            <consortium name="Lawrence Berkeley National Laboratory"/>
            <person name="Hensen N."/>
            <person name="Bonometti L."/>
            <person name="Westerberg I."/>
            <person name="Brannstrom I.O."/>
            <person name="Guillou S."/>
            <person name="Cros-Aarteil S."/>
            <person name="Calhoun S."/>
            <person name="Haridas S."/>
            <person name="Kuo A."/>
            <person name="Mondo S."/>
            <person name="Pangilinan J."/>
            <person name="Riley R."/>
            <person name="LaButti K."/>
            <person name="Andreopoulos B."/>
            <person name="Lipzen A."/>
            <person name="Chen C."/>
            <person name="Yanf M."/>
            <person name="Daum C."/>
            <person name="Ng V."/>
            <person name="Clum A."/>
            <person name="Steindorff A."/>
            <person name="Ohm R."/>
            <person name="Martin F."/>
            <person name="Silar P."/>
            <person name="Natvig D."/>
            <person name="Lalanne C."/>
            <person name="Gautier V."/>
            <person name="Ament-velasquez S.L."/>
            <person name="Kruys A."/>
            <person name="Hutchinson M.I."/>
            <person name="Powell A.J."/>
            <person name="Barry K."/>
            <person name="Miller A.N."/>
            <person name="Grigoriev I.V."/>
            <person name="Debuchy R."/>
            <person name="Gladieux P."/>
            <person name="Thoren M.H."/>
            <person name="Johannesson H."/>
        </authorList>
    </citation>
    <scope>NUCLEOTIDE SEQUENCE</scope>
    <source>
        <strain evidence="2">SMH3187-1</strain>
    </source>
</reference>
<evidence type="ECO:0000313" key="3">
    <source>
        <dbReference type="Proteomes" id="UP001172155"/>
    </source>
</evidence>
<dbReference type="AlphaFoldDB" id="A0AA40EVG2"/>
<keyword evidence="3" id="KW-1185">Reference proteome</keyword>
<gene>
    <name evidence="2" type="ORF">B0T18DRAFT_147959</name>
</gene>